<gene>
    <name evidence="1" type="ORF">LCGC14_2324850</name>
</gene>
<dbReference type="AlphaFoldDB" id="A0A0F9CGQ5"/>
<sequence length="109" mass="12163">FAVILADNGSNVTHTPVTETNDNVTGDRELTDGTDATIKVIFKNPNILYDWKNQGEEKGASIQCFVPAAITITKEDKITWQTLTFRVKAVSPRYSADTLIFQKIDMELI</sequence>
<feature type="non-terminal residue" evidence="1">
    <location>
        <position position="1"/>
    </location>
</feature>
<reference evidence="1" key="1">
    <citation type="journal article" date="2015" name="Nature">
        <title>Complex archaea that bridge the gap between prokaryotes and eukaryotes.</title>
        <authorList>
            <person name="Spang A."/>
            <person name="Saw J.H."/>
            <person name="Jorgensen S.L."/>
            <person name="Zaremba-Niedzwiedzka K."/>
            <person name="Martijn J."/>
            <person name="Lind A.E."/>
            <person name="van Eijk R."/>
            <person name="Schleper C."/>
            <person name="Guy L."/>
            <person name="Ettema T.J."/>
        </authorList>
    </citation>
    <scope>NUCLEOTIDE SEQUENCE</scope>
</reference>
<name>A0A0F9CGQ5_9ZZZZ</name>
<comment type="caution">
    <text evidence="1">The sequence shown here is derived from an EMBL/GenBank/DDBJ whole genome shotgun (WGS) entry which is preliminary data.</text>
</comment>
<proteinExistence type="predicted"/>
<accession>A0A0F9CGQ5</accession>
<evidence type="ECO:0000313" key="1">
    <source>
        <dbReference type="EMBL" id="KKL48508.1"/>
    </source>
</evidence>
<protein>
    <submittedName>
        <fullName evidence="1">Uncharacterized protein</fullName>
    </submittedName>
</protein>
<organism evidence="1">
    <name type="scientific">marine sediment metagenome</name>
    <dbReference type="NCBI Taxonomy" id="412755"/>
    <lineage>
        <taxon>unclassified sequences</taxon>
        <taxon>metagenomes</taxon>
        <taxon>ecological metagenomes</taxon>
    </lineage>
</organism>
<dbReference type="EMBL" id="LAZR01033297">
    <property type="protein sequence ID" value="KKL48508.1"/>
    <property type="molecule type" value="Genomic_DNA"/>
</dbReference>